<proteinExistence type="predicted"/>
<feature type="region of interest" description="Disordered" evidence="1">
    <location>
        <begin position="62"/>
        <end position="111"/>
    </location>
</feature>
<gene>
    <name evidence="3" type="ORF">FSB_LOCUS61407</name>
</gene>
<organism evidence="3">
    <name type="scientific">Fagus sylvatica</name>
    <name type="common">Beechnut</name>
    <dbReference type="NCBI Taxonomy" id="28930"/>
    <lineage>
        <taxon>Eukaryota</taxon>
        <taxon>Viridiplantae</taxon>
        <taxon>Streptophyta</taxon>
        <taxon>Embryophyta</taxon>
        <taxon>Tracheophyta</taxon>
        <taxon>Spermatophyta</taxon>
        <taxon>Magnoliopsida</taxon>
        <taxon>eudicotyledons</taxon>
        <taxon>Gunneridae</taxon>
        <taxon>Pentapetalae</taxon>
        <taxon>rosids</taxon>
        <taxon>fabids</taxon>
        <taxon>Fagales</taxon>
        <taxon>Fagaceae</taxon>
        <taxon>Fagus</taxon>
    </lineage>
</organism>
<feature type="domain" description="RNase H type-1" evidence="2">
    <location>
        <begin position="596"/>
        <end position="708"/>
    </location>
</feature>
<accession>A0A2N9JA65</accession>
<dbReference type="PANTHER" id="PTHR48475:SF2">
    <property type="entry name" value="RIBONUCLEASE H"/>
    <property type="match status" value="1"/>
</dbReference>
<feature type="compositionally biased region" description="Basic and acidic residues" evidence="1">
    <location>
        <begin position="62"/>
        <end position="74"/>
    </location>
</feature>
<feature type="compositionally biased region" description="Basic residues" evidence="1">
    <location>
        <begin position="90"/>
        <end position="100"/>
    </location>
</feature>
<dbReference type="GO" id="GO:0004523">
    <property type="term" value="F:RNA-DNA hybrid ribonuclease activity"/>
    <property type="evidence" value="ECO:0007669"/>
    <property type="project" value="InterPro"/>
</dbReference>
<dbReference type="InterPro" id="IPR002156">
    <property type="entry name" value="RNaseH_domain"/>
</dbReference>
<name>A0A2N9JA65_FAGSY</name>
<dbReference type="InterPro" id="IPR012337">
    <property type="entry name" value="RNaseH-like_sf"/>
</dbReference>
<dbReference type="InterPro" id="IPR036397">
    <property type="entry name" value="RNaseH_sf"/>
</dbReference>
<dbReference type="CDD" id="cd09279">
    <property type="entry name" value="RNase_HI_like"/>
    <property type="match status" value="1"/>
</dbReference>
<evidence type="ECO:0000256" key="1">
    <source>
        <dbReference type="SAM" id="MobiDB-lite"/>
    </source>
</evidence>
<dbReference type="SUPFAM" id="SSF53098">
    <property type="entry name" value="Ribonuclease H-like"/>
    <property type="match status" value="1"/>
</dbReference>
<dbReference type="EMBL" id="OIVN01006459">
    <property type="protein sequence ID" value="SPD33525.1"/>
    <property type="molecule type" value="Genomic_DNA"/>
</dbReference>
<protein>
    <recommendedName>
        <fullName evidence="2">RNase H type-1 domain-containing protein</fullName>
    </recommendedName>
</protein>
<dbReference type="Pfam" id="PF13456">
    <property type="entry name" value="RVT_3"/>
    <property type="match status" value="1"/>
</dbReference>
<dbReference type="PANTHER" id="PTHR48475">
    <property type="entry name" value="RIBONUCLEASE H"/>
    <property type="match status" value="1"/>
</dbReference>
<reference evidence="3" key="1">
    <citation type="submission" date="2018-02" db="EMBL/GenBank/DDBJ databases">
        <authorList>
            <person name="Cohen D.B."/>
            <person name="Kent A.D."/>
        </authorList>
    </citation>
    <scope>NUCLEOTIDE SEQUENCE</scope>
</reference>
<sequence>MTAKIERKYLEQKGSIYKEGRKKGSEEFEVVRVIRLRESNPARFSNDSERVISELRREISDLRKEARGRSPAKERPRKRSVSIDEERAKRSSKSTSKHRDKSILPLSTQKKAARREEQAAVCKALDLISLSPFFEEIECAKLLERFTAPRFEVYDGRTDPVTHLSHYQQRMALCRYNNPLMCKLFPSRLGKVALWCRRPQGMDSLMTMKLGENESIKDYSTRFWETYNDVDGCGEDIAVRTFKLGLPLSMGLRQSLTKRPPTSLKKLMDQIEQFIRVEKDGGNASMVGSSESYSPQAKLQCVGLSLPCTYELCEKLGLGESDLTSFMSRVFGFLGESITPLGKTTLPAVPSTLHQKLRFPTRDGVMEVNGDQVVAKKCILETIEQKASREVSSTRVPLQYQSPGIIEGESTIEEAPEKIQFDPSNPELYFLFEANLSLLNRDELVSLLMEFRNIFAWSVYKALGVSLDLTCHSLNVSSEIRPVTQKRRKLALERSGIVMEEVRQLLAADAIWPIQVGSGKFLDHIINRRGIEANPDQVFALLNLEEPRDAKQVQCLTGMIEALGRGIYESNNPSEVRADLSNTEWKIFVDAASNVKGSGAGAILISPDGLILEQGVRLSFLASNNEAEYETLLIRLKSARWLGANRLQVFCDSQLVANQISGEYQARDERMSAHLLTVKSLLSKFESTRVEQIERKHNSNADILAKLATALETDLQRT</sequence>
<dbReference type="GO" id="GO:0003676">
    <property type="term" value="F:nucleic acid binding"/>
    <property type="evidence" value="ECO:0007669"/>
    <property type="project" value="InterPro"/>
</dbReference>
<dbReference type="AlphaFoldDB" id="A0A2N9JA65"/>
<evidence type="ECO:0000313" key="3">
    <source>
        <dbReference type="EMBL" id="SPD33525.1"/>
    </source>
</evidence>
<dbReference type="Gene3D" id="3.30.420.10">
    <property type="entry name" value="Ribonuclease H-like superfamily/Ribonuclease H"/>
    <property type="match status" value="1"/>
</dbReference>
<evidence type="ECO:0000259" key="2">
    <source>
        <dbReference type="Pfam" id="PF13456"/>
    </source>
</evidence>